<evidence type="ECO:0000256" key="1">
    <source>
        <dbReference type="SAM" id="MobiDB-lite"/>
    </source>
</evidence>
<feature type="signal peptide" evidence="2">
    <location>
        <begin position="1"/>
        <end position="20"/>
    </location>
</feature>
<gene>
    <name evidence="3" type="ORF">SAMN06265222_110196</name>
</gene>
<evidence type="ECO:0000256" key="2">
    <source>
        <dbReference type="SAM" id="SignalP"/>
    </source>
</evidence>
<dbReference type="Proteomes" id="UP001158067">
    <property type="component" value="Unassembled WGS sequence"/>
</dbReference>
<feature type="chain" id="PRO_5047507687" description="Secreted protein" evidence="2">
    <location>
        <begin position="21"/>
        <end position="62"/>
    </location>
</feature>
<evidence type="ECO:0008006" key="5">
    <source>
        <dbReference type="Google" id="ProtNLM"/>
    </source>
</evidence>
<dbReference type="EMBL" id="FXUG01000010">
    <property type="protein sequence ID" value="SMP67518.1"/>
    <property type="molecule type" value="Genomic_DNA"/>
</dbReference>
<keyword evidence="4" id="KW-1185">Reference proteome</keyword>
<sequence>MNFRVSMIIPLLFAASLCVGCGSGSTTQGSVAKSELEEYASQLPPDYKPAPIKSSAQDSITK</sequence>
<accession>A0ABY1QF18</accession>
<organism evidence="3 4">
    <name type="scientific">Neorhodopirellula lusitana</name>
    <dbReference type="NCBI Taxonomy" id="445327"/>
    <lineage>
        <taxon>Bacteria</taxon>
        <taxon>Pseudomonadati</taxon>
        <taxon>Planctomycetota</taxon>
        <taxon>Planctomycetia</taxon>
        <taxon>Pirellulales</taxon>
        <taxon>Pirellulaceae</taxon>
        <taxon>Neorhodopirellula</taxon>
    </lineage>
</organism>
<reference evidence="3 4" key="1">
    <citation type="submission" date="2017-05" db="EMBL/GenBank/DDBJ databases">
        <authorList>
            <person name="Varghese N."/>
            <person name="Submissions S."/>
        </authorList>
    </citation>
    <scope>NUCLEOTIDE SEQUENCE [LARGE SCALE GENOMIC DNA]</scope>
    <source>
        <strain evidence="3 4">DSM 25457</strain>
    </source>
</reference>
<proteinExistence type="predicted"/>
<evidence type="ECO:0000313" key="3">
    <source>
        <dbReference type="EMBL" id="SMP67518.1"/>
    </source>
</evidence>
<evidence type="ECO:0000313" key="4">
    <source>
        <dbReference type="Proteomes" id="UP001158067"/>
    </source>
</evidence>
<keyword evidence="2" id="KW-0732">Signal</keyword>
<comment type="caution">
    <text evidence="3">The sequence shown here is derived from an EMBL/GenBank/DDBJ whole genome shotgun (WGS) entry which is preliminary data.</text>
</comment>
<protein>
    <recommendedName>
        <fullName evidence="5">Secreted protein</fullName>
    </recommendedName>
</protein>
<name>A0ABY1QF18_9BACT</name>
<feature type="region of interest" description="Disordered" evidence="1">
    <location>
        <begin position="42"/>
        <end position="62"/>
    </location>
</feature>